<evidence type="ECO:0000313" key="6">
    <source>
        <dbReference type="EMBL" id="MBY8821854.1"/>
    </source>
</evidence>
<dbReference type="PANTHER" id="PTHR42722:SF1">
    <property type="entry name" value="VALINE DEHYDROGENASE"/>
    <property type="match status" value="1"/>
</dbReference>
<dbReference type="PROSITE" id="PS00074">
    <property type="entry name" value="GLFV_DEHYDROGENASE"/>
    <property type="match status" value="1"/>
</dbReference>
<dbReference type="InterPro" id="IPR006096">
    <property type="entry name" value="Glu/Leu/Phe/Val/Trp_DH_C"/>
</dbReference>
<dbReference type="PIRSF" id="PIRSF000188">
    <property type="entry name" value="Phe_leu_dh"/>
    <property type="match status" value="1"/>
</dbReference>
<reference evidence="6 7" key="1">
    <citation type="submission" date="2021-08" db="EMBL/GenBank/DDBJ databases">
        <authorList>
            <person name="Tuo L."/>
        </authorList>
    </citation>
    <scope>NUCLEOTIDE SEQUENCE [LARGE SCALE GENOMIC DNA]</scope>
    <source>
        <strain evidence="6 7">JCM 31229</strain>
    </source>
</reference>
<evidence type="ECO:0000256" key="2">
    <source>
        <dbReference type="ARBA" id="ARBA00023002"/>
    </source>
</evidence>
<dbReference type="InterPro" id="IPR046346">
    <property type="entry name" value="Aminoacid_DH-like_N_sf"/>
</dbReference>
<gene>
    <name evidence="6" type="ORF">K7G82_06100</name>
</gene>
<accession>A0ABS7PLJ8</accession>
<dbReference type="Gene3D" id="3.40.50.10860">
    <property type="entry name" value="Leucine Dehydrogenase, chain A, domain 1"/>
    <property type="match status" value="1"/>
</dbReference>
<dbReference type="SUPFAM" id="SSF53223">
    <property type="entry name" value="Aminoacid dehydrogenase-like, N-terminal domain"/>
    <property type="match status" value="1"/>
</dbReference>
<dbReference type="RefSeq" id="WP_222988932.1">
    <property type="nucleotide sequence ID" value="NZ_JAINVV010000003.1"/>
</dbReference>
<evidence type="ECO:0000313" key="7">
    <source>
        <dbReference type="Proteomes" id="UP000706039"/>
    </source>
</evidence>
<name>A0ABS7PLJ8_9SPHN</name>
<feature type="domain" description="Glutamate/phenylalanine/leucine/valine/L-tryptophan dehydrogenase C-terminal" evidence="5">
    <location>
        <begin position="142"/>
        <end position="348"/>
    </location>
</feature>
<dbReference type="CDD" id="cd01075">
    <property type="entry name" value="NAD_bind_Leu_Phe_Val_DH"/>
    <property type="match status" value="1"/>
</dbReference>
<evidence type="ECO:0000256" key="1">
    <source>
        <dbReference type="ARBA" id="ARBA00006382"/>
    </source>
</evidence>
<dbReference type="Gene3D" id="3.40.50.720">
    <property type="entry name" value="NAD(P)-binding Rossmann-like Domain"/>
    <property type="match status" value="1"/>
</dbReference>
<evidence type="ECO:0000256" key="3">
    <source>
        <dbReference type="ARBA" id="ARBA00023027"/>
    </source>
</evidence>
<keyword evidence="3" id="KW-0520">NAD</keyword>
<dbReference type="SMART" id="SM00839">
    <property type="entry name" value="ELFV_dehydrog"/>
    <property type="match status" value="1"/>
</dbReference>
<dbReference type="Pfam" id="PF02812">
    <property type="entry name" value="ELFV_dehydrog_N"/>
    <property type="match status" value="1"/>
</dbReference>
<comment type="similarity">
    <text evidence="1 4">Belongs to the Glu/Leu/Phe/Val dehydrogenases family.</text>
</comment>
<sequence length="349" mass="36738">MRYWDLPEFDDHEQTCLFTDRETGLRVVVAIHSTHLGPACGGTRYWHYASDGDAVADALRLSRAMSYKSALAGVAMGGGKAVMLRDPARPRTREQLLAYGGVLNRLNGQFATGEDVGFSVADCEIIRTVSPYVGGTESAGAGDPSIHTATGVFNGLRGVVKRALDRDDLQGVHVAVQGLGNVGWRLAEGLAQAGARLTVTDIDADRLERARVALNAETVAPDAILGVEADILAPCALGGLFDSVTVAGLRVRAIAGAANNQLATADAGAALRARGILYAPDFVINAGGVIGAAEEIAAMPGRNIRVTRPIEDRLADIETRLLDIFDRADRAGETPEATAMALGRELIGR</sequence>
<dbReference type="PANTHER" id="PTHR42722">
    <property type="entry name" value="LEUCINE DEHYDROGENASE"/>
    <property type="match status" value="1"/>
</dbReference>
<evidence type="ECO:0000259" key="5">
    <source>
        <dbReference type="SMART" id="SM00839"/>
    </source>
</evidence>
<dbReference type="InterPro" id="IPR036291">
    <property type="entry name" value="NAD(P)-bd_dom_sf"/>
</dbReference>
<dbReference type="Proteomes" id="UP000706039">
    <property type="component" value="Unassembled WGS sequence"/>
</dbReference>
<dbReference type="EMBL" id="JAINVV010000003">
    <property type="protein sequence ID" value="MBY8821854.1"/>
    <property type="molecule type" value="Genomic_DNA"/>
</dbReference>
<dbReference type="SUPFAM" id="SSF51735">
    <property type="entry name" value="NAD(P)-binding Rossmann-fold domains"/>
    <property type="match status" value="1"/>
</dbReference>
<dbReference type="InterPro" id="IPR016211">
    <property type="entry name" value="Glu/Phe/Leu/Val/Trp_DH_bac/arc"/>
</dbReference>
<dbReference type="InterPro" id="IPR006095">
    <property type="entry name" value="Glu/Leu/Phe/Val/Trp_DH"/>
</dbReference>
<dbReference type="InterPro" id="IPR033524">
    <property type="entry name" value="Glu/Leu/Phe/Val_DH_AS"/>
</dbReference>
<keyword evidence="2 4" id="KW-0560">Oxidoreductase</keyword>
<keyword evidence="7" id="KW-1185">Reference proteome</keyword>
<organism evidence="6 7">
    <name type="scientific">Sphingomonas colocasiae</name>
    <dbReference type="NCBI Taxonomy" id="1848973"/>
    <lineage>
        <taxon>Bacteria</taxon>
        <taxon>Pseudomonadati</taxon>
        <taxon>Pseudomonadota</taxon>
        <taxon>Alphaproteobacteria</taxon>
        <taxon>Sphingomonadales</taxon>
        <taxon>Sphingomonadaceae</taxon>
        <taxon>Sphingomonas</taxon>
    </lineage>
</organism>
<proteinExistence type="inferred from homology"/>
<evidence type="ECO:0000256" key="4">
    <source>
        <dbReference type="RuleBase" id="RU004417"/>
    </source>
</evidence>
<comment type="caution">
    <text evidence="6">The sequence shown here is derived from an EMBL/GenBank/DDBJ whole genome shotgun (WGS) entry which is preliminary data.</text>
</comment>
<dbReference type="PRINTS" id="PR00082">
    <property type="entry name" value="GLFDHDRGNASE"/>
</dbReference>
<dbReference type="InterPro" id="IPR006097">
    <property type="entry name" value="Glu/Leu/Phe/Val/Trp_DH_dimer"/>
</dbReference>
<protein>
    <submittedName>
        <fullName evidence="6">Amino acid dehydrogenase</fullName>
    </submittedName>
</protein>
<dbReference type="Pfam" id="PF00208">
    <property type="entry name" value="ELFV_dehydrog"/>
    <property type="match status" value="1"/>
</dbReference>